<dbReference type="SUPFAM" id="SSF48065">
    <property type="entry name" value="DBL homology domain (DH-domain)"/>
    <property type="match status" value="1"/>
</dbReference>
<reference evidence="4 5" key="1">
    <citation type="journal article" date="2013" name="Genome Biol.">
        <title>Genome of Acanthamoeba castellanii highlights extensive lateral gene transfer and early evolution of tyrosine kinase signaling.</title>
        <authorList>
            <person name="Clarke M."/>
            <person name="Lohan A.J."/>
            <person name="Liu B."/>
            <person name="Lagkouvardos I."/>
            <person name="Roy S."/>
            <person name="Zafar N."/>
            <person name="Bertelli C."/>
            <person name="Schilde C."/>
            <person name="Kianianmomeni A."/>
            <person name="Burglin T.R."/>
            <person name="Frech C."/>
            <person name="Turcotte B."/>
            <person name="Kopec K.O."/>
            <person name="Synnott J.M."/>
            <person name="Choo C."/>
            <person name="Paponov I."/>
            <person name="Finkler A."/>
            <person name="Soon Heng Tan C."/>
            <person name="Hutchins A.P."/>
            <person name="Weinmeier T."/>
            <person name="Rattei T."/>
            <person name="Chu J.S."/>
            <person name="Gimenez G."/>
            <person name="Irimia M."/>
            <person name="Rigden D.J."/>
            <person name="Fitzpatrick D.A."/>
            <person name="Lorenzo-Morales J."/>
            <person name="Bateman A."/>
            <person name="Chiu C.H."/>
            <person name="Tang P."/>
            <person name="Hegemann P."/>
            <person name="Fromm H."/>
            <person name="Raoult D."/>
            <person name="Greub G."/>
            <person name="Miranda-Saavedra D."/>
            <person name="Chen N."/>
            <person name="Nash P."/>
            <person name="Ginger M.L."/>
            <person name="Horn M."/>
            <person name="Schaap P."/>
            <person name="Caler L."/>
            <person name="Loftus B."/>
        </authorList>
    </citation>
    <scope>NUCLEOTIDE SEQUENCE [LARGE SCALE GENOMIC DNA]</scope>
    <source>
        <strain evidence="4 5">Neff</strain>
    </source>
</reference>
<evidence type="ECO:0000256" key="1">
    <source>
        <dbReference type="SAM" id="Coils"/>
    </source>
</evidence>
<feature type="domain" description="DH" evidence="3">
    <location>
        <begin position="696"/>
        <end position="805"/>
    </location>
</feature>
<dbReference type="PANTHER" id="PTHR12673">
    <property type="entry name" value="FACIOGENITAL DYSPLASIA PROTEIN"/>
    <property type="match status" value="1"/>
</dbReference>
<sequence length="805" mass="87556">MSKTGRTSLHRLSFLVRKNTAKDQPPSSSYSSSSEEAAPTVSSSFLTPSPASYSAPSPSSSSSSSSPAAPPSNKGSTTTPQKAAPGWRRSIGGFVGAWVPDEAVEEGGSGLGSEYEEEEGWRVLREERDELQTQLESLLDIDAAQRGLLRRLLDQLTRRDGKGEASAAADPSTDEVTSLQRLVEDSAEASLVVHLRHENLLLRQKLAARDGGKVGGDSGGMPATSAEVVEGGTTLKEKQRKGKDKARSRTASTVFLDWPRRRGSSEASDAEEQQQQQQQQARDESETVPSDAKKNDRRSRTLSFLSKSSKSLDARSEANGAPLKGTADSADDDDKQSSQKGGLFKRKERRKTITLDSTTTPVLLSASSASFSGAGGARRGDLNGTSNSNPFVLALNDEAAKLKALLTEQENKCANLNDQLLRAAEQLAEKNRAIAVLNQENDRLSHCVATLEQQLSQMRSGLSDAYRTLRKDSSAPEPKNLPHDSSHGGNNRATITVNIGSSGSTSSSPEAVTRKGSEERRPHTARERNTYRELEPTNSAAAEEVDVLKGNAEAKKPSVRMVVDALEVRLSEVYNIKNLATPRTGKDSPFSAHLPSPRSARGAGVAPSAGQGNNWADLDEESLADEMPEAFIESGEEEALDCFQQEEAGPFFVASPLLTSEGNNEGNNMNSASVAERDRSTANNNEVARQQYLCKKRLQVINELLATERRYASALKTLIKARLVYLEPLNAREHGIVTWEEINTMFSNIEDIWTLSKAFLEKLEQRARSWQDKETDEGHSDPIISDILIETDERRTNISRPALMH</sequence>
<feature type="compositionally biased region" description="Basic and acidic residues" evidence="2">
    <location>
        <begin position="468"/>
        <end position="486"/>
    </location>
</feature>
<feature type="region of interest" description="Disordered" evidence="2">
    <location>
        <begin position="660"/>
        <end position="682"/>
    </location>
</feature>
<dbReference type="PROSITE" id="PS50010">
    <property type="entry name" value="DH_2"/>
    <property type="match status" value="1"/>
</dbReference>
<dbReference type="GeneID" id="14921223"/>
<dbReference type="InterPro" id="IPR035899">
    <property type="entry name" value="DBL_dom_sf"/>
</dbReference>
<proteinExistence type="predicted"/>
<dbReference type="Gene3D" id="1.20.900.10">
    <property type="entry name" value="Dbl homology (DH) domain"/>
    <property type="match status" value="1"/>
</dbReference>
<accession>L8H5B4</accession>
<dbReference type="AlphaFoldDB" id="L8H5B4"/>
<keyword evidence="1" id="KW-0175">Coiled coil</keyword>
<keyword evidence="5" id="KW-1185">Reference proteome</keyword>
<dbReference type="VEuPathDB" id="AmoebaDB:ACA1_186670"/>
<dbReference type="GO" id="GO:0005737">
    <property type="term" value="C:cytoplasm"/>
    <property type="evidence" value="ECO:0007669"/>
    <property type="project" value="TreeGrafter"/>
</dbReference>
<feature type="compositionally biased region" description="Polar residues" evidence="2">
    <location>
        <begin position="487"/>
        <end position="499"/>
    </location>
</feature>
<evidence type="ECO:0000259" key="3">
    <source>
        <dbReference type="PROSITE" id="PS50010"/>
    </source>
</evidence>
<evidence type="ECO:0000313" key="4">
    <source>
        <dbReference type="EMBL" id="ELR20370.1"/>
    </source>
</evidence>
<dbReference type="EMBL" id="KB007920">
    <property type="protein sequence ID" value="ELR20370.1"/>
    <property type="molecule type" value="Genomic_DNA"/>
</dbReference>
<feature type="region of interest" description="Disordered" evidence="2">
    <location>
        <begin position="580"/>
        <end position="615"/>
    </location>
</feature>
<feature type="compositionally biased region" description="Low complexity" evidence="2">
    <location>
        <begin position="48"/>
        <end position="67"/>
    </location>
</feature>
<evidence type="ECO:0000256" key="2">
    <source>
        <dbReference type="SAM" id="MobiDB-lite"/>
    </source>
</evidence>
<feature type="compositionally biased region" description="Basic residues" evidence="2">
    <location>
        <begin position="343"/>
        <end position="352"/>
    </location>
</feature>
<protein>
    <recommendedName>
        <fullName evidence="3">DH domain-containing protein</fullName>
    </recommendedName>
</protein>
<feature type="compositionally biased region" description="Basic residues" evidence="2">
    <location>
        <begin position="238"/>
        <end position="248"/>
    </location>
</feature>
<organism evidence="4 5">
    <name type="scientific">Acanthamoeba castellanii (strain ATCC 30010 / Neff)</name>
    <dbReference type="NCBI Taxonomy" id="1257118"/>
    <lineage>
        <taxon>Eukaryota</taxon>
        <taxon>Amoebozoa</taxon>
        <taxon>Discosea</taxon>
        <taxon>Longamoebia</taxon>
        <taxon>Centramoebida</taxon>
        <taxon>Acanthamoebidae</taxon>
        <taxon>Acanthamoeba</taxon>
    </lineage>
</organism>
<gene>
    <name evidence="4" type="ORF">ACA1_186670</name>
</gene>
<dbReference type="GO" id="GO:0005085">
    <property type="term" value="F:guanyl-nucleotide exchange factor activity"/>
    <property type="evidence" value="ECO:0007669"/>
    <property type="project" value="InterPro"/>
</dbReference>
<evidence type="ECO:0000313" key="5">
    <source>
        <dbReference type="Proteomes" id="UP000011083"/>
    </source>
</evidence>
<dbReference type="RefSeq" id="XP_004342564.1">
    <property type="nucleotide sequence ID" value="XM_004342515.1"/>
</dbReference>
<dbReference type="InterPro" id="IPR051092">
    <property type="entry name" value="FYVE_RhoGEF_PH"/>
</dbReference>
<feature type="compositionally biased region" description="Low complexity" evidence="2">
    <location>
        <begin position="660"/>
        <end position="671"/>
    </location>
</feature>
<feature type="region of interest" description="Disordered" evidence="2">
    <location>
        <begin position="468"/>
        <end position="539"/>
    </location>
</feature>
<feature type="compositionally biased region" description="Basic and acidic residues" evidence="2">
    <location>
        <begin position="512"/>
        <end position="535"/>
    </location>
</feature>
<feature type="coiled-coil region" evidence="1">
    <location>
        <begin position="392"/>
        <end position="454"/>
    </location>
</feature>
<feature type="region of interest" description="Disordered" evidence="2">
    <location>
        <begin position="1"/>
        <end position="88"/>
    </location>
</feature>
<dbReference type="InterPro" id="IPR000219">
    <property type="entry name" value="DH_dom"/>
</dbReference>
<name>L8H5B4_ACACF</name>
<dbReference type="PANTHER" id="PTHR12673:SF159">
    <property type="entry name" value="LD03170P"/>
    <property type="match status" value="1"/>
</dbReference>
<dbReference type="KEGG" id="acan:ACA1_186670"/>
<dbReference type="Proteomes" id="UP000011083">
    <property type="component" value="Unassembled WGS sequence"/>
</dbReference>
<dbReference type="Pfam" id="PF00621">
    <property type="entry name" value="RhoGEF"/>
    <property type="match status" value="1"/>
</dbReference>
<feature type="region of interest" description="Disordered" evidence="2">
    <location>
        <begin position="212"/>
        <end position="352"/>
    </location>
</feature>